<evidence type="ECO:0000313" key="2">
    <source>
        <dbReference type="EMBL" id="QGU27942.1"/>
    </source>
</evidence>
<protein>
    <recommendedName>
        <fullName evidence="1">DUF7882 domain-containing protein</fullName>
    </recommendedName>
</protein>
<dbReference type="InterPro" id="IPR057204">
    <property type="entry name" value="DUF7882"/>
</dbReference>
<dbReference type="EMBL" id="CP032550">
    <property type="protein sequence ID" value="QGU27942.1"/>
    <property type="molecule type" value="Genomic_DNA"/>
</dbReference>
<dbReference type="KEGG" id="moj:D7D94_09895"/>
<keyword evidence="3" id="KW-1185">Reference proteome</keyword>
<dbReference type="RefSeq" id="WP_156242446.1">
    <property type="nucleotide sequence ID" value="NZ_BAAAZL010000004.1"/>
</dbReference>
<organism evidence="2 3">
    <name type="scientific">Microbacterium oryzae</name>
    <dbReference type="NCBI Taxonomy" id="743009"/>
    <lineage>
        <taxon>Bacteria</taxon>
        <taxon>Bacillati</taxon>
        <taxon>Actinomycetota</taxon>
        <taxon>Actinomycetes</taxon>
        <taxon>Micrococcales</taxon>
        <taxon>Microbacteriaceae</taxon>
        <taxon>Microbacterium</taxon>
    </lineage>
</organism>
<evidence type="ECO:0000313" key="3">
    <source>
        <dbReference type="Proteomes" id="UP000422989"/>
    </source>
</evidence>
<accession>A0A6I6DSM2</accession>
<proteinExistence type="predicted"/>
<feature type="domain" description="DUF7882" evidence="1">
    <location>
        <begin position="1"/>
        <end position="97"/>
    </location>
</feature>
<dbReference type="Pfam" id="PF25355">
    <property type="entry name" value="DUF7882"/>
    <property type="match status" value="1"/>
</dbReference>
<name>A0A6I6DSM2_9MICO</name>
<evidence type="ECO:0000259" key="1">
    <source>
        <dbReference type="Pfam" id="PF25355"/>
    </source>
</evidence>
<sequence>MGVLYYGSEAAPIHIDDRTLAHLKVVIVTKLRRHEGFAVSWRHPEGEPAGRSTIWVHPAVPLRFEFDEPVAPELNRAWLEELAVSANVLGGVTLVEEHIAGELP</sequence>
<dbReference type="OrthoDB" id="5123855at2"/>
<dbReference type="AlphaFoldDB" id="A0A6I6DSM2"/>
<dbReference type="Proteomes" id="UP000422989">
    <property type="component" value="Chromosome"/>
</dbReference>
<reference evidence="2 3" key="1">
    <citation type="submission" date="2018-09" db="EMBL/GenBank/DDBJ databases">
        <title>Whole genome sequencing of Microbacterium oryzae strain MB-10T.</title>
        <authorList>
            <person name="Das S.K."/>
        </authorList>
    </citation>
    <scope>NUCLEOTIDE SEQUENCE [LARGE SCALE GENOMIC DNA]</scope>
    <source>
        <strain evidence="2 3">MB-10</strain>
    </source>
</reference>
<gene>
    <name evidence="2" type="ORF">D7D94_09895</name>
</gene>